<dbReference type="SUPFAM" id="SSF47413">
    <property type="entry name" value="lambda repressor-like DNA-binding domains"/>
    <property type="match status" value="1"/>
</dbReference>
<evidence type="ECO:0000256" key="1">
    <source>
        <dbReference type="ARBA" id="ARBA00023125"/>
    </source>
</evidence>
<dbReference type="PANTHER" id="PTHR46558">
    <property type="entry name" value="TRACRIPTIONAL REGULATORY PROTEIN-RELATED-RELATED"/>
    <property type="match status" value="1"/>
</dbReference>
<accession>A0A139RNE4</accession>
<dbReference type="PATRIC" id="fig|1303.87.peg.746"/>
<dbReference type="RefSeq" id="WP_061865567.1">
    <property type="nucleotide sequence ID" value="NZ_KQ970795.1"/>
</dbReference>
<proteinExistence type="predicted"/>
<dbReference type="InterPro" id="IPR001387">
    <property type="entry name" value="Cro/C1-type_HTH"/>
</dbReference>
<dbReference type="CDD" id="cd00093">
    <property type="entry name" value="HTH_XRE"/>
    <property type="match status" value="1"/>
</dbReference>
<comment type="caution">
    <text evidence="3">The sequence shown here is derived from an EMBL/GenBank/DDBJ whole genome shotgun (WGS) entry which is preliminary data.</text>
</comment>
<feature type="domain" description="HTH cro/C1-type" evidence="2">
    <location>
        <begin position="5"/>
        <end position="59"/>
    </location>
</feature>
<dbReference type="SMART" id="SM00530">
    <property type="entry name" value="HTH_XRE"/>
    <property type="match status" value="1"/>
</dbReference>
<keyword evidence="1" id="KW-0238">DNA-binding</keyword>
<dbReference type="Gene3D" id="1.10.260.40">
    <property type="entry name" value="lambda repressor-like DNA-binding domains"/>
    <property type="match status" value="1"/>
</dbReference>
<dbReference type="PANTHER" id="PTHR46558:SF4">
    <property type="entry name" value="DNA-BIDING PHAGE PROTEIN"/>
    <property type="match status" value="1"/>
</dbReference>
<name>A0A139RNE4_STROR</name>
<dbReference type="GO" id="GO:0003677">
    <property type="term" value="F:DNA binding"/>
    <property type="evidence" value="ECO:0007669"/>
    <property type="project" value="UniProtKB-KW"/>
</dbReference>
<dbReference type="Pfam" id="PF01381">
    <property type="entry name" value="HTH_3"/>
    <property type="match status" value="1"/>
</dbReference>
<dbReference type="PROSITE" id="PS50943">
    <property type="entry name" value="HTH_CROC1"/>
    <property type="match status" value="1"/>
</dbReference>
<evidence type="ECO:0000313" key="3">
    <source>
        <dbReference type="EMBL" id="KXU16185.1"/>
    </source>
</evidence>
<gene>
    <name evidence="3" type="ORF">SORDD17_00617</name>
</gene>
<evidence type="ECO:0000259" key="2">
    <source>
        <dbReference type="PROSITE" id="PS50943"/>
    </source>
</evidence>
<protein>
    <submittedName>
        <fullName evidence="3">Phage repressor</fullName>
    </submittedName>
</protein>
<sequence length="70" mass="8089">MQIYLYQLRKEKGITQKELAQKLGISENAYRQKEKGQRAFKSDEMFIIADILEKDIGEIFSAPSPRNVAL</sequence>
<dbReference type="AlphaFoldDB" id="A0A139RNE4"/>
<organism evidence="3 4">
    <name type="scientific">Streptococcus oralis</name>
    <dbReference type="NCBI Taxonomy" id="1303"/>
    <lineage>
        <taxon>Bacteria</taxon>
        <taxon>Bacillati</taxon>
        <taxon>Bacillota</taxon>
        <taxon>Bacilli</taxon>
        <taxon>Lactobacillales</taxon>
        <taxon>Streptococcaceae</taxon>
        <taxon>Streptococcus</taxon>
    </lineage>
</organism>
<evidence type="ECO:0000313" key="4">
    <source>
        <dbReference type="Proteomes" id="UP000072989"/>
    </source>
</evidence>
<dbReference type="Proteomes" id="UP000072989">
    <property type="component" value="Unassembled WGS sequence"/>
</dbReference>
<reference evidence="3 4" key="1">
    <citation type="submission" date="2016-01" db="EMBL/GenBank/DDBJ databases">
        <title>Highly variable Streptococcus oralis are common among viridans streptococci isolated from primates.</title>
        <authorList>
            <person name="Denapaite D."/>
            <person name="Rieger M."/>
            <person name="Koendgen S."/>
            <person name="Brueckner R."/>
            <person name="Ochigava I."/>
            <person name="Kappeler P."/>
            <person name="Maetz-Rensing K."/>
            <person name="Leendertz F."/>
            <person name="Hakenbeck R."/>
        </authorList>
    </citation>
    <scope>NUCLEOTIDE SEQUENCE [LARGE SCALE GENOMIC DNA]</scope>
    <source>
        <strain evidence="3 4">DD17</strain>
    </source>
</reference>
<dbReference type="InterPro" id="IPR010982">
    <property type="entry name" value="Lambda_DNA-bd_dom_sf"/>
</dbReference>
<dbReference type="EMBL" id="LQZE01000125">
    <property type="protein sequence ID" value="KXU16185.1"/>
    <property type="molecule type" value="Genomic_DNA"/>
</dbReference>